<evidence type="ECO:0000313" key="2">
    <source>
        <dbReference type="Proteomes" id="UP000030687"/>
    </source>
</evidence>
<dbReference type="Proteomes" id="UP000030687">
    <property type="component" value="Unassembled WGS sequence"/>
</dbReference>
<gene>
    <name evidence="1" type="ORF">CICLE_v100269542mg</name>
</gene>
<dbReference type="KEGG" id="cic:CICLE_v100269542m"/>
<accession>V4UPC4</accession>
<evidence type="ECO:0000313" key="1">
    <source>
        <dbReference type="EMBL" id="ESR41349.1"/>
    </source>
</evidence>
<name>V4UPC4_CITCL</name>
<keyword evidence="2" id="KW-1185">Reference proteome</keyword>
<sequence length="15" mass="1671">LLGTANEVKQQGHFE</sequence>
<feature type="non-terminal residue" evidence="1">
    <location>
        <position position="1"/>
    </location>
</feature>
<proteinExistence type="predicted"/>
<dbReference type="InParanoid" id="V4UPC4"/>
<reference evidence="1 2" key="1">
    <citation type="submission" date="2013-10" db="EMBL/GenBank/DDBJ databases">
        <authorList>
            <consortium name="International Citrus Genome Consortium"/>
            <person name="Jenkins J."/>
            <person name="Schmutz J."/>
            <person name="Prochnik S."/>
            <person name="Rokhsar D."/>
            <person name="Gmitter F."/>
            <person name="Ollitrault P."/>
            <person name="Machado M."/>
            <person name="Talon M."/>
            <person name="Wincker P."/>
            <person name="Jaillon O."/>
            <person name="Morgante M."/>
        </authorList>
    </citation>
    <scope>NUCLEOTIDE SEQUENCE</scope>
    <source>
        <strain evidence="2">cv. Clemenules</strain>
    </source>
</reference>
<protein>
    <submittedName>
        <fullName evidence="1">Uncharacterized protein</fullName>
    </submittedName>
</protein>
<organism evidence="1 2">
    <name type="scientific">Citrus clementina</name>
    <name type="common">Clementine</name>
    <name type="synonym">Citrus deliciosa x Citrus sinensis</name>
    <dbReference type="NCBI Taxonomy" id="85681"/>
    <lineage>
        <taxon>Eukaryota</taxon>
        <taxon>Viridiplantae</taxon>
        <taxon>Streptophyta</taxon>
        <taxon>Embryophyta</taxon>
        <taxon>Tracheophyta</taxon>
        <taxon>Spermatophyta</taxon>
        <taxon>Magnoliopsida</taxon>
        <taxon>eudicotyledons</taxon>
        <taxon>Gunneridae</taxon>
        <taxon>Pentapetalae</taxon>
        <taxon>rosids</taxon>
        <taxon>malvids</taxon>
        <taxon>Sapindales</taxon>
        <taxon>Rutaceae</taxon>
        <taxon>Aurantioideae</taxon>
        <taxon>Citrus</taxon>
    </lineage>
</organism>
<dbReference type="EMBL" id="KI536925">
    <property type="protein sequence ID" value="ESR41349.1"/>
    <property type="molecule type" value="Genomic_DNA"/>
</dbReference>